<organism evidence="2 3">
    <name type="scientific">Elysia marginata</name>
    <dbReference type="NCBI Taxonomy" id="1093978"/>
    <lineage>
        <taxon>Eukaryota</taxon>
        <taxon>Metazoa</taxon>
        <taxon>Spiralia</taxon>
        <taxon>Lophotrochozoa</taxon>
        <taxon>Mollusca</taxon>
        <taxon>Gastropoda</taxon>
        <taxon>Heterobranchia</taxon>
        <taxon>Euthyneura</taxon>
        <taxon>Panpulmonata</taxon>
        <taxon>Sacoglossa</taxon>
        <taxon>Placobranchoidea</taxon>
        <taxon>Plakobranchidae</taxon>
        <taxon>Elysia</taxon>
    </lineage>
</organism>
<evidence type="ECO:0000313" key="3">
    <source>
        <dbReference type="Proteomes" id="UP000762676"/>
    </source>
</evidence>
<dbReference type="AlphaFoldDB" id="A0AAV4HQ98"/>
<protein>
    <submittedName>
        <fullName evidence="2">Betsin</fullName>
    </submittedName>
</protein>
<feature type="signal peptide" evidence="1">
    <location>
        <begin position="1"/>
        <end position="21"/>
    </location>
</feature>
<accession>A0AAV4HQ98</accession>
<name>A0AAV4HQ98_9GAST</name>
<keyword evidence="1" id="KW-0732">Signal</keyword>
<dbReference type="EMBL" id="BMAT01009157">
    <property type="protein sequence ID" value="GFR99754.1"/>
    <property type="molecule type" value="Genomic_DNA"/>
</dbReference>
<evidence type="ECO:0000256" key="1">
    <source>
        <dbReference type="SAM" id="SignalP"/>
    </source>
</evidence>
<comment type="caution">
    <text evidence="2">The sequence shown here is derived from an EMBL/GenBank/DDBJ whole genome shotgun (WGS) entry which is preliminary data.</text>
</comment>
<sequence length="217" mass="22953">MECQMFGVMFLAAVCACSVASLPTNSRRQEDIHQLVSLLGKLKNIERVRQQQYYHNSNHHHSKQQQQQHEQLLSGISLSGSRHSPAAVSSSGPEFGAARDNSALNALTSGMRSAPALASPDDTSSLLLGGDDGGLGLDLVDDGAAAEDLLRGRNSGGSAAHSEKSKRQGAWSYDYGLGGGRFGKRSYGDYGIGGGRYGRDVDHVDISDTSDADASTL</sequence>
<keyword evidence="3" id="KW-1185">Reference proteome</keyword>
<feature type="chain" id="PRO_5043674543" evidence="1">
    <location>
        <begin position="22"/>
        <end position="217"/>
    </location>
</feature>
<proteinExistence type="predicted"/>
<reference evidence="2 3" key="1">
    <citation type="journal article" date="2021" name="Elife">
        <title>Chloroplast acquisition without the gene transfer in kleptoplastic sea slugs, Plakobranchus ocellatus.</title>
        <authorList>
            <person name="Maeda T."/>
            <person name="Takahashi S."/>
            <person name="Yoshida T."/>
            <person name="Shimamura S."/>
            <person name="Takaki Y."/>
            <person name="Nagai Y."/>
            <person name="Toyoda A."/>
            <person name="Suzuki Y."/>
            <person name="Arimoto A."/>
            <person name="Ishii H."/>
            <person name="Satoh N."/>
            <person name="Nishiyama T."/>
            <person name="Hasebe M."/>
            <person name="Maruyama T."/>
            <person name="Minagawa J."/>
            <person name="Obokata J."/>
            <person name="Shigenobu S."/>
        </authorList>
    </citation>
    <scope>NUCLEOTIDE SEQUENCE [LARGE SCALE GENOMIC DNA]</scope>
</reference>
<dbReference type="Proteomes" id="UP000762676">
    <property type="component" value="Unassembled WGS sequence"/>
</dbReference>
<evidence type="ECO:0000313" key="2">
    <source>
        <dbReference type="EMBL" id="GFR99754.1"/>
    </source>
</evidence>
<gene>
    <name evidence="2" type="ORF">ElyMa_004536200</name>
</gene>